<evidence type="ECO:0000313" key="3">
    <source>
        <dbReference type="Proteomes" id="UP001206128"/>
    </source>
</evidence>
<dbReference type="AlphaFoldDB" id="A0AAE3KHD5"/>
<name>A0AAE3KHD5_9PSEU</name>
<keyword evidence="3" id="KW-1185">Reference proteome</keyword>
<evidence type="ECO:0000313" key="2">
    <source>
        <dbReference type="EMBL" id="MCP2168186.1"/>
    </source>
</evidence>
<dbReference type="GO" id="GO:0008168">
    <property type="term" value="F:methyltransferase activity"/>
    <property type="evidence" value="ECO:0007669"/>
    <property type="project" value="UniProtKB-KW"/>
</dbReference>
<sequence>MELVGVDLNATLIAQATRLAGVERLRCRFVTGDAFEPGVAVEDGARTIVISTGLLHHLPAAQLPEFFAAQRRLGVHAFAHWDFDAGPWATLGAWVFHRARTREAVSRHDGVLSARRAHPAAALLRAARLGADGYRIACVDGPRWLPRLTHVVRPITGTRA</sequence>
<dbReference type="SUPFAM" id="SSF53335">
    <property type="entry name" value="S-adenosyl-L-methionine-dependent methyltransferases"/>
    <property type="match status" value="1"/>
</dbReference>
<dbReference type="GO" id="GO:0032259">
    <property type="term" value="P:methylation"/>
    <property type="evidence" value="ECO:0007669"/>
    <property type="project" value="UniProtKB-KW"/>
</dbReference>
<feature type="domain" description="Methyltransferase" evidence="1">
    <location>
        <begin position="2"/>
        <end position="72"/>
    </location>
</feature>
<dbReference type="InterPro" id="IPR029063">
    <property type="entry name" value="SAM-dependent_MTases_sf"/>
</dbReference>
<dbReference type="Gene3D" id="3.40.50.150">
    <property type="entry name" value="Vaccinia Virus protein VP39"/>
    <property type="match status" value="1"/>
</dbReference>
<dbReference type="Pfam" id="PF13649">
    <property type="entry name" value="Methyltransf_25"/>
    <property type="match status" value="1"/>
</dbReference>
<evidence type="ECO:0000259" key="1">
    <source>
        <dbReference type="Pfam" id="PF13649"/>
    </source>
</evidence>
<comment type="caution">
    <text evidence="2">The sequence shown here is derived from an EMBL/GenBank/DDBJ whole genome shotgun (WGS) entry which is preliminary data.</text>
</comment>
<protein>
    <submittedName>
        <fullName evidence="2">Methyltransferase domain-containing protein</fullName>
    </submittedName>
</protein>
<dbReference type="RefSeq" id="WP_253775818.1">
    <property type="nucleotide sequence ID" value="NZ_JAMTCK010000013.1"/>
</dbReference>
<accession>A0AAE3KHD5</accession>
<organism evidence="2 3">
    <name type="scientific">Goodfellowiella coeruleoviolacea</name>
    <dbReference type="NCBI Taxonomy" id="334858"/>
    <lineage>
        <taxon>Bacteria</taxon>
        <taxon>Bacillati</taxon>
        <taxon>Actinomycetota</taxon>
        <taxon>Actinomycetes</taxon>
        <taxon>Pseudonocardiales</taxon>
        <taxon>Pseudonocardiaceae</taxon>
        <taxon>Goodfellowiella</taxon>
    </lineage>
</organism>
<dbReference type="InterPro" id="IPR041698">
    <property type="entry name" value="Methyltransf_25"/>
</dbReference>
<keyword evidence="2" id="KW-0489">Methyltransferase</keyword>
<proteinExistence type="predicted"/>
<dbReference type="EMBL" id="JAMTCK010000013">
    <property type="protein sequence ID" value="MCP2168186.1"/>
    <property type="molecule type" value="Genomic_DNA"/>
</dbReference>
<keyword evidence="2" id="KW-0808">Transferase</keyword>
<reference evidence="2" key="1">
    <citation type="submission" date="2022-06" db="EMBL/GenBank/DDBJ databases">
        <title>Genomic Encyclopedia of Archaeal and Bacterial Type Strains, Phase II (KMG-II): from individual species to whole genera.</title>
        <authorList>
            <person name="Goeker M."/>
        </authorList>
    </citation>
    <scope>NUCLEOTIDE SEQUENCE</scope>
    <source>
        <strain evidence="2">DSM 43935</strain>
    </source>
</reference>
<dbReference type="Proteomes" id="UP001206128">
    <property type="component" value="Unassembled WGS sequence"/>
</dbReference>
<gene>
    <name evidence="2" type="ORF">LX83_005064</name>
</gene>